<reference evidence="2 3" key="1">
    <citation type="submission" date="2019-09" db="EMBL/GenBank/DDBJ databases">
        <title>Draft genome of the ectomycorrhizal ascomycete Sphaerosporella brunnea.</title>
        <authorList>
            <consortium name="DOE Joint Genome Institute"/>
            <person name="Benucci G.M."/>
            <person name="Marozzi G."/>
            <person name="Antonielli L."/>
            <person name="Sanchez S."/>
            <person name="Marco P."/>
            <person name="Wang X."/>
            <person name="Falini L.B."/>
            <person name="Barry K."/>
            <person name="Haridas S."/>
            <person name="Lipzen A."/>
            <person name="Labutti K."/>
            <person name="Grigoriev I.V."/>
            <person name="Murat C."/>
            <person name="Martin F."/>
            <person name="Albertini E."/>
            <person name="Donnini D."/>
            <person name="Bonito G."/>
        </authorList>
    </citation>
    <scope>NUCLEOTIDE SEQUENCE [LARGE SCALE GENOMIC DNA]</scope>
    <source>
        <strain evidence="2 3">Sb_GMNB300</strain>
    </source>
</reference>
<organism evidence="2 3">
    <name type="scientific">Sphaerosporella brunnea</name>
    <dbReference type="NCBI Taxonomy" id="1250544"/>
    <lineage>
        <taxon>Eukaryota</taxon>
        <taxon>Fungi</taxon>
        <taxon>Dikarya</taxon>
        <taxon>Ascomycota</taxon>
        <taxon>Pezizomycotina</taxon>
        <taxon>Pezizomycetes</taxon>
        <taxon>Pezizales</taxon>
        <taxon>Pyronemataceae</taxon>
        <taxon>Sphaerosporella</taxon>
    </lineage>
</organism>
<dbReference type="AlphaFoldDB" id="A0A5J5EH72"/>
<evidence type="ECO:0000313" key="2">
    <source>
        <dbReference type="EMBL" id="KAA8895052.1"/>
    </source>
</evidence>
<evidence type="ECO:0000256" key="1">
    <source>
        <dbReference type="SAM" id="MobiDB-lite"/>
    </source>
</evidence>
<name>A0A5J5EH72_9PEZI</name>
<feature type="region of interest" description="Disordered" evidence="1">
    <location>
        <begin position="43"/>
        <end position="64"/>
    </location>
</feature>
<evidence type="ECO:0000313" key="3">
    <source>
        <dbReference type="Proteomes" id="UP000326924"/>
    </source>
</evidence>
<accession>A0A5J5EH72</accession>
<proteinExistence type="predicted"/>
<dbReference type="InParanoid" id="A0A5J5EH72"/>
<dbReference type="EMBL" id="VXIS01000291">
    <property type="protein sequence ID" value="KAA8895052.1"/>
    <property type="molecule type" value="Genomic_DNA"/>
</dbReference>
<comment type="caution">
    <text evidence="2">The sequence shown here is derived from an EMBL/GenBank/DDBJ whole genome shotgun (WGS) entry which is preliminary data.</text>
</comment>
<sequence length="64" mass="7074">MAKLVKAVTDMMNAKPEQNTVFPAESFDALLHRICLDDVRSEREVPQMVTKANAPGKDNASDVE</sequence>
<keyword evidence="3" id="KW-1185">Reference proteome</keyword>
<gene>
    <name evidence="2" type="ORF">FN846DRAFT_912198</name>
</gene>
<dbReference type="Proteomes" id="UP000326924">
    <property type="component" value="Unassembled WGS sequence"/>
</dbReference>
<protein>
    <submittedName>
        <fullName evidence="2">Uncharacterized protein</fullName>
    </submittedName>
</protein>